<evidence type="ECO:0000313" key="3">
    <source>
        <dbReference type="Proteomes" id="UP000221438"/>
    </source>
</evidence>
<evidence type="ECO:0000259" key="1">
    <source>
        <dbReference type="Pfam" id="PF17648"/>
    </source>
</evidence>
<sequence length="109" mass="12803">MFMSFSEMIRNEVLSWAGVSEKPHRFGGIEINYGKKELGHLHGEKLVDLPFPKVKRDELVNEGLVKPHHVLPESGWISYYIKSEEDIAFAIELFRMQYDRIQKRNKVDK</sequence>
<dbReference type="Proteomes" id="UP000221438">
    <property type="component" value="Unassembled WGS sequence"/>
</dbReference>
<dbReference type="AlphaFoldDB" id="A0A2B8SVD0"/>
<proteinExistence type="predicted"/>
<feature type="domain" description="Luciferase" evidence="1">
    <location>
        <begin position="36"/>
        <end position="96"/>
    </location>
</feature>
<dbReference type="EMBL" id="NUJQ01000004">
    <property type="protein sequence ID" value="PGQ11496.1"/>
    <property type="molecule type" value="Genomic_DNA"/>
</dbReference>
<evidence type="ECO:0000313" key="2">
    <source>
        <dbReference type="EMBL" id="PGQ11496.1"/>
    </source>
</evidence>
<organism evidence="2 3">
    <name type="scientific">Bacillus cereus</name>
    <dbReference type="NCBI Taxonomy" id="1396"/>
    <lineage>
        <taxon>Bacteria</taxon>
        <taxon>Bacillati</taxon>
        <taxon>Bacillota</taxon>
        <taxon>Bacilli</taxon>
        <taxon>Bacillales</taxon>
        <taxon>Bacillaceae</taxon>
        <taxon>Bacillus</taxon>
        <taxon>Bacillus cereus group</taxon>
    </lineage>
</organism>
<accession>A0A2B8SVD0</accession>
<dbReference type="Pfam" id="PF17648">
    <property type="entry name" value="Luciferase"/>
    <property type="match status" value="1"/>
</dbReference>
<dbReference type="InterPro" id="IPR040841">
    <property type="entry name" value="Luciferase_dom"/>
</dbReference>
<protein>
    <recommendedName>
        <fullName evidence="1">Luciferase domain-containing protein</fullName>
    </recommendedName>
</protein>
<comment type="caution">
    <text evidence="2">The sequence shown here is derived from an EMBL/GenBank/DDBJ whole genome shotgun (WGS) entry which is preliminary data.</text>
</comment>
<reference evidence="2 3" key="1">
    <citation type="submission" date="2017-09" db="EMBL/GenBank/DDBJ databases">
        <title>Large-scale bioinformatics analysis of Bacillus genomes uncovers conserved roles of natural products in bacterial physiology.</title>
        <authorList>
            <consortium name="Agbiome Team Llc"/>
            <person name="Bleich R.M."/>
            <person name="Grubbs K.J."/>
            <person name="Santa Maria K.C."/>
            <person name="Allen S.E."/>
            <person name="Farag S."/>
            <person name="Shank E.A."/>
            <person name="Bowers A."/>
        </authorList>
    </citation>
    <scope>NUCLEOTIDE SEQUENCE [LARGE SCALE GENOMIC DNA]</scope>
    <source>
        <strain evidence="2 3">AFS046104</strain>
    </source>
</reference>
<name>A0A2B8SVD0_BACCE</name>
<gene>
    <name evidence="2" type="ORF">COA08_03965</name>
</gene>